<gene>
    <name evidence="1" type="ORF">NK125_08320</name>
</gene>
<dbReference type="Proteomes" id="UP001523566">
    <property type="component" value="Unassembled WGS sequence"/>
</dbReference>
<accession>A0ABT1E9X9</accession>
<proteinExistence type="predicted"/>
<evidence type="ECO:0000313" key="1">
    <source>
        <dbReference type="EMBL" id="MCP1102414.1"/>
    </source>
</evidence>
<dbReference type="RefSeq" id="WP_262066199.1">
    <property type="nucleotide sequence ID" value="NZ_JAMXOD010000010.1"/>
</dbReference>
<keyword evidence="2" id="KW-1185">Reference proteome</keyword>
<sequence length="220" mass="23893">MSRATEVLALPIVDIRKGSHKGVAKNILLNPETGELHLTLEKEHPGEVELLGVTDITGVGENYLLIPSQEVLKGLYTHEEVLSILKSSFVLLGVEVVDQVGNQLGEISDFTLGEGRGIGSIFLDSGQEIEGGHILSVCPDIVFVDIREGSKAVEIIQKDTQNTKIEKQEEQSLPIGLVLKEDIRSADGEFQLKKGSVITEEVMEEAEAHDALLLLALHAE</sequence>
<dbReference type="EMBL" id="JAMZFW010000010">
    <property type="protein sequence ID" value="MCP1102414.1"/>
    <property type="molecule type" value="Genomic_DNA"/>
</dbReference>
<organism evidence="1 2">
    <name type="scientific">Aequitasia blattaphilus</name>
    <dbReference type="NCBI Taxonomy" id="2949332"/>
    <lineage>
        <taxon>Bacteria</taxon>
        <taxon>Bacillati</taxon>
        <taxon>Bacillota</taxon>
        <taxon>Clostridia</taxon>
        <taxon>Lachnospirales</taxon>
        <taxon>Lachnospiraceae</taxon>
        <taxon>Aequitasia</taxon>
    </lineage>
</organism>
<name>A0ABT1E9X9_9FIRM</name>
<evidence type="ECO:0008006" key="3">
    <source>
        <dbReference type="Google" id="ProtNLM"/>
    </source>
</evidence>
<evidence type="ECO:0000313" key="2">
    <source>
        <dbReference type="Proteomes" id="UP001523566"/>
    </source>
</evidence>
<reference evidence="1 2" key="1">
    <citation type="journal article" date="2022" name="Genome Biol. Evol.">
        <title>Host diet, physiology and behaviors set the stage for Lachnospiraceae cladogenesis.</title>
        <authorList>
            <person name="Vera-Ponce De Leon A."/>
            <person name="Schneider M."/>
            <person name="Jahnes B.C."/>
            <person name="Sadowski V."/>
            <person name="Camuy-Velez L.A."/>
            <person name="Duan J."/>
            <person name="Sabree Z.L."/>
        </authorList>
    </citation>
    <scope>NUCLEOTIDE SEQUENCE [LARGE SCALE GENOMIC DNA]</scope>
    <source>
        <strain evidence="1 2">PAL113</strain>
    </source>
</reference>
<comment type="caution">
    <text evidence="1">The sequence shown here is derived from an EMBL/GenBank/DDBJ whole genome shotgun (WGS) entry which is preliminary data.</text>
</comment>
<protein>
    <recommendedName>
        <fullName evidence="3">Photosystem reaction center subunit H</fullName>
    </recommendedName>
</protein>